<organism evidence="5">
    <name type="scientific">marine metagenome</name>
    <dbReference type="NCBI Taxonomy" id="408172"/>
    <lineage>
        <taxon>unclassified sequences</taxon>
        <taxon>metagenomes</taxon>
        <taxon>ecological metagenomes</taxon>
    </lineage>
</organism>
<evidence type="ECO:0000259" key="4">
    <source>
        <dbReference type="SMART" id="SM01008"/>
    </source>
</evidence>
<protein>
    <recommendedName>
        <fullName evidence="4">Aldehyde oxidase/xanthine dehydrogenase a/b hammerhead domain-containing protein</fullName>
    </recommendedName>
</protein>
<feature type="domain" description="Aldehyde oxidase/xanthine dehydrogenase a/b hammerhead" evidence="4">
    <location>
        <begin position="20"/>
        <end position="119"/>
    </location>
</feature>
<feature type="compositionally biased region" description="Basic and acidic residues" evidence="3">
    <location>
        <begin position="575"/>
        <end position="587"/>
    </location>
</feature>
<dbReference type="Gene3D" id="3.90.1170.50">
    <property type="entry name" value="Aldehyde oxidase/xanthine dehydrogenase, a/b hammerhead"/>
    <property type="match status" value="1"/>
</dbReference>
<dbReference type="GO" id="GO:0016491">
    <property type="term" value="F:oxidoreductase activity"/>
    <property type="evidence" value="ECO:0007669"/>
    <property type="project" value="UniProtKB-KW"/>
</dbReference>
<dbReference type="Pfam" id="PF02738">
    <property type="entry name" value="MoCoBD_1"/>
    <property type="match status" value="1"/>
</dbReference>
<name>A0A381U4G5_9ZZZZ</name>
<dbReference type="InterPro" id="IPR036856">
    <property type="entry name" value="Ald_Oxase/Xan_DH_a/b_sf"/>
</dbReference>
<dbReference type="InterPro" id="IPR008274">
    <property type="entry name" value="AldOxase/xan_DH_MoCoBD1"/>
</dbReference>
<keyword evidence="1" id="KW-0500">Molybdenum</keyword>
<dbReference type="Pfam" id="PF01315">
    <property type="entry name" value="Ald_Xan_dh_C"/>
    <property type="match status" value="1"/>
</dbReference>
<keyword evidence="2" id="KW-0560">Oxidoreductase</keyword>
<dbReference type="InterPro" id="IPR016208">
    <property type="entry name" value="Ald_Oxase/xanthine_DH-like"/>
</dbReference>
<dbReference type="InterPro" id="IPR000674">
    <property type="entry name" value="Ald_Oxase/Xan_DH_a/b"/>
</dbReference>
<dbReference type="InterPro" id="IPR037165">
    <property type="entry name" value="AldOxase/xan_DH_Mopterin-bd_sf"/>
</dbReference>
<evidence type="ECO:0000256" key="3">
    <source>
        <dbReference type="SAM" id="MobiDB-lite"/>
    </source>
</evidence>
<evidence type="ECO:0000313" key="5">
    <source>
        <dbReference type="EMBL" id="SVA23135.1"/>
    </source>
</evidence>
<dbReference type="AlphaFoldDB" id="A0A381U4G5"/>
<dbReference type="PANTHER" id="PTHR11908:SF132">
    <property type="entry name" value="ALDEHYDE OXIDASE 1-RELATED"/>
    <property type="match status" value="1"/>
</dbReference>
<dbReference type="PANTHER" id="PTHR11908">
    <property type="entry name" value="XANTHINE DEHYDROGENASE"/>
    <property type="match status" value="1"/>
</dbReference>
<dbReference type="EMBL" id="UINC01005721">
    <property type="protein sequence ID" value="SVA23135.1"/>
    <property type="molecule type" value="Genomic_DNA"/>
</dbReference>
<evidence type="ECO:0000256" key="1">
    <source>
        <dbReference type="ARBA" id="ARBA00022505"/>
    </source>
</evidence>
<dbReference type="GO" id="GO:0005506">
    <property type="term" value="F:iron ion binding"/>
    <property type="evidence" value="ECO:0007669"/>
    <property type="project" value="InterPro"/>
</dbReference>
<evidence type="ECO:0000256" key="2">
    <source>
        <dbReference type="ARBA" id="ARBA00023002"/>
    </source>
</evidence>
<feature type="region of interest" description="Disordered" evidence="3">
    <location>
        <begin position="575"/>
        <end position="595"/>
    </location>
</feature>
<dbReference type="SMART" id="SM01008">
    <property type="entry name" value="Ald_Xan_dh_C"/>
    <property type="match status" value="1"/>
</dbReference>
<sequence>MAEKLIGTDITPPDLHAKITGRAKYSEDFKADGMVFAKLLSSPMPHCKVTRIDASAALALPGVHGMLTADEVPQSATGEQCLTNHPHYEGEAILAIAADTETIAADAIELVRIEFEPLPFALDPLDSLRPGSPDARVEGNTRIGRNFASFKWTQEDFDNAPDGSMPMPDDVVDAEGELVEGGQKWTQGWEVGDIEAGLAEADLILDETIVHQSVSHHPLEPRSSMSYWENGRLFMHTSTQSLVQTRNGVARGLGLDIEDVVLIGEYCGGGFGSKINGSPIQLVPALFSRKINRPVMLRITRAEENYLGRARPGMQARVRIGFRSDGRITGLDFAALGDGGPFGGGDQGSSASTASLTYTPLNMRFRGVGVFTNTPPKAAQRGPGGAQIIGMLEPIMDKAARQLGVDRLALRRLNAPDPDVRYGPRGSRLSSVFVKEAIDLGRERFNWEERIARSGQMNGSKRTGIGVGVSPYTAGSSGFDGLLVIRPEDGIVEIHQGCGNLGTNSIPDTARAAADVLGVEWDQVEVVFGDTSRHLPWSSIQAGSQTTHAHTRANHAVGLDAKQKLQEIAARDLGGRPEDYETSDGRVYRSSNPSQGMTLARAATRAVELGGRYSGEEFADNLNNMTKASVTALAGRGLVAAARDTFGSQGGLQSWVVGFAEVALDVETGKVDLVHFTATTDCGVVVHPRGLGGQVLGGAIQGMGIAMSQKWVFDPTWGVTFAKRLYTARPPGILDVPLDMQWEAVGLADPGTPVGAKGIGEPCVGAGSAALTSAIADAMEGVCLCRTPLTPDVLLAEIEGREPAYGPLDLHV</sequence>
<accession>A0A381U4G5</accession>
<dbReference type="Pfam" id="PF20256">
    <property type="entry name" value="MoCoBD_2"/>
    <property type="match status" value="1"/>
</dbReference>
<dbReference type="InterPro" id="IPR046867">
    <property type="entry name" value="AldOxase/xan_DH_MoCoBD2"/>
</dbReference>
<gene>
    <name evidence="5" type="ORF">METZ01_LOCUS75989</name>
</gene>
<dbReference type="SUPFAM" id="SSF56003">
    <property type="entry name" value="Molybdenum cofactor-binding domain"/>
    <property type="match status" value="1"/>
</dbReference>
<reference evidence="5" key="1">
    <citation type="submission" date="2018-05" db="EMBL/GenBank/DDBJ databases">
        <authorList>
            <person name="Lanie J.A."/>
            <person name="Ng W.-L."/>
            <person name="Kazmierczak K.M."/>
            <person name="Andrzejewski T.M."/>
            <person name="Davidsen T.M."/>
            <person name="Wayne K.J."/>
            <person name="Tettelin H."/>
            <person name="Glass J.I."/>
            <person name="Rusch D."/>
            <person name="Podicherti R."/>
            <person name="Tsui H.-C.T."/>
            <person name="Winkler M.E."/>
        </authorList>
    </citation>
    <scope>NUCLEOTIDE SEQUENCE</scope>
</reference>
<dbReference type="SUPFAM" id="SSF54665">
    <property type="entry name" value="CO dehydrogenase molybdoprotein N-domain-like"/>
    <property type="match status" value="1"/>
</dbReference>
<dbReference type="Gene3D" id="3.30.365.10">
    <property type="entry name" value="Aldehyde oxidase/xanthine dehydrogenase, molybdopterin binding domain"/>
    <property type="match status" value="4"/>
</dbReference>
<proteinExistence type="predicted"/>